<feature type="region of interest" description="Disordered" evidence="1">
    <location>
        <begin position="325"/>
        <end position="477"/>
    </location>
</feature>
<feature type="compositionally biased region" description="Polar residues" evidence="1">
    <location>
        <begin position="458"/>
        <end position="472"/>
    </location>
</feature>
<dbReference type="SMART" id="SM00273">
    <property type="entry name" value="ENTH"/>
    <property type="match status" value="1"/>
</dbReference>
<feature type="compositionally biased region" description="Low complexity" evidence="1">
    <location>
        <begin position="395"/>
        <end position="411"/>
    </location>
</feature>
<feature type="compositionally biased region" description="Polar residues" evidence="1">
    <location>
        <begin position="412"/>
        <end position="439"/>
    </location>
</feature>
<feature type="domain" description="ENTH" evidence="2">
    <location>
        <begin position="14"/>
        <end position="154"/>
    </location>
</feature>
<feature type="compositionally biased region" description="Low complexity" evidence="1">
    <location>
        <begin position="331"/>
        <end position="357"/>
    </location>
</feature>
<dbReference type="AlphaFoldDB" id="A0A8H7UGU0"/>
<protein>
    <recommendedName>
        <fullName evidence="2">ENTH domain-containing protein</fullName>
    </recommendedName>
</protein>
<proteinExistence type="predicted"/>
<dbReference type="GO" id="GO:0006897">
    <property type="term" value="P:endocytosis"/>
    <property type="evidence" value="ECO:0007669"/>
    <property type="project" value="TreeGrafter"/>
</dbReference>
<feature type="compositionally biased region" description="Low complexity" evidence="1">
    <location>
        <begin position="645"/>
        <end position="666"/>
    </location>
</feature>
<feature type="region of interest" description="Disordered" evidence="1">
    <location>
        <begin position="530"/>
        <end position="577"/>
    </location>
</feature>
<dbReference type="Proteomes" id="UP000612746">
    <property type="component" value="Unassembled WGS sequence"/>
</dbReference>
<reference evidence="3" key="1">
    <citation type="submission" date="2020-12" db="EMBL/GenBank/DDBJ databases">
        <title>Metabolic potential, ecology and presence of endohyphal bacteria is reflected in genomic diversity of Mucoromycotina.</title>
        <authorList>
            <person name="Muszewska A."/>
            <person name="Okrasinska A."/>
            <person name="Steczkiewicz K."/>
            <person name="Drgas O."/>
            <person name="Orlowska M."/>
            <person name="Perlinska-Lenart U."/>
            <person name="Aleksandrzak-Piekarczyk T."/>
            <person name="Szatraj K."/>
            <person name="Zielenkiewicz U."/>
            <person name="Pilsyk S."/>
            <person name="Malc E."/>
            <person name="Mieczkowski P."/>
            <person name="Kruszewska J.S."/>
            <person name="Biernat P."/>
            <person name="Pawlowska J."/>
        </authorList>
    </citation>
    <scope>NUCLEOTIDE SEQUENCE</scope>
    <source>
        <strain evidence="3">WA0000051536</strain>
    </source>
</reference>
<dbReference type="PANTHER" id="PTHR12276:SF110">
    <property type="entry name" value="EPSIN-1-RELATED"/>
    <property type="match status" value="1"/>
</dbReference>
<evidence type="ECO:0000313" key="4">
    <source>
        <dbReference type="Proteomes" id="UP000612746"/>
    </source>
</evidence>
<dbReference type="GO" id="GO:0007015">
    <property type="term" value="P:actin filament organization"/>
    <property type="evidence" value="ECO:0007669"/>
    <property type="project" value="TreeGrafter"/>
</dbReference>
<sequence length="666" mass="73367">MSVPGKGVLRSVKNYAKGYSDMQIKVREATSNDPWGPSGTIMNEIAQATFNNNDFTEIMDMVDKRLNDKGKNWRHVFKVCVCGSRNLLDGVDYCLHVGSENVVSYAKENMYVVKTLKEFQHIDDNGKDVGANVRQKAKDITNLLSDEVRLRDERNQRAQMRDRMAGVENIMDEVRRNESTTPTYERPGYMDDERDLRRALEESKRLAEEEDRARRNGDDDLSKALRESEREASDKASKERERINRQNEDALFGGSAAPPQPETSSSTAFGAFPQQQTFDSNFSQSANPYVQQQQQWVGNQATGQLELADAFSAQNNQVFPQATGFQQQSNPYQQTSYNPYQQQQQQQQFTGMPQQPQVTGFGQQSSQPFDVSQQYTGMQSSFQQPQQTGMSSNPFGQFGQTSSQFGSQHSFNDPQQAFASQQNTSFGQQSFDSNNSPYGMQTSTSQQMSTPSFAGMQPNATGQMGSPTQGSPASRAADQKYAKLNALLSTGEGSDTFGNTGNLRIPVGSGYANSIKWEPANPAEQKNTADLLGLGSDSSAASFGQPASRNPFGQSNTQQQSWSSPQSGQKSLVEMMQEQKQANLQPQMTGFGAMQQPQATGFGGMQQPQATGFGGMQSPGGYGGMQPQATGFGGMQQPQATGFGQPQQHQQQQPQQQPFSPQNAFF</sequence>
<dbReference type="GO" id="GO:0005768">
    <property type="term" value="C:endosome"/>
    <property type="evidence" value="ECO:0007669"/>
    <property type="project" value="TreeGrafter"/>
</dbReference>
<dbReference type="InterPro" id="IPR008942">
    <property type="entry name" value="ENTH_VHS"/>
</dbReference>
<dbReference type="GO" id="GO:0005886">
    <property type="term" value="C:plasma membrane"/>
    <property type="evidence" value="ECO:0007669"/>
    <property type="project" value="TreeGrafter"/>
</dbReference>
<dbReference type="InterPro" id="IPR013809">
    <property type="entry name" value="ENTH"/>
</dbReference>
<feature type="compositionally biased region" description="Low complexity" evidence="1">
    <location>
        <begin position="440"/>
        <end position="450"/>
    </location>
</feature>
<dbReference type="GO" id="GO:0005543">
    <property type="term" value="F:phospholipid binding"/>
    <property type="evidence" value="ECO:0007669"/>
    <property type="project" value="TreeGrafter"/>
</dbReference>
<dbReference type="PANTHER" id="PTHR12276">
    <property type="entry name" value="EPSIN/ENT-RELATED"/>
    <property type="match status" value="1"/>
</dbReference>
<dbReference type="GO" id="GO:0030276">
    <property type="term" value="F:clathrin binding"/>
    <property type="evidence" value="ECO:0007669"/>
    <property type="project" value="TreeGrafter"/>
</dbReference>
<accession>A0A8H7UGU0</accession>
<feature type="compositionally biased region" description="Basic and acidic residues" evidence="1">
    <location>
        <begin position="188"/>
        <end position="248"/>
    </location>
</feature>
<dbReference type="Gene3D" id="1.25.40.90">
    <property type="match status" value="1"/>
</dbReference>
<feature type="compositionally biased region" description="Polar residues" evidence="1">
    <location>
        <begin position="358"/>
        <end position="394"/>
    </location>
</feature>
<dbReference type="FunFam" id="1.25.40.90:FF:000006">
    <property type="entry name" value="Clathrin interactor 1"/>
    <property type="match status" value="1"/>
</dbReference>
<feature type="compositionally biased region" description="Low complexity" evidence="1">
    <location>
        <begin position="554"/>
        <end position="571"/>
    </location>
</feature>
<gene>
    <name evidence="3" type="ORF">INT44_001857</name>
</gene>
<feature type="compositionally biased region" description="Low complexity" evidence="1">
    <location>
        <begin position="530"/>
        <end position="542"/>
    </location>
</feature>
<keyword evidence="4" id="KW-1185">Reference proteome</keyword>
<dbReference type="PROSITE" id="PS50942">
    <property type="entry name" value="ENTH"/>
    <property type="match status" value="1"/>
</dbReference>
<dbReference type="Pfam" id="PF01417">
    <property type="entry name" value="ENTH"/>
    <property type="match status" value="1"/>
</dbReference>
<organism evidence="3 4">
    <name type="scientific">Umbelopsis vinacea</name>
    <dbReference type="NCBI Taxonomy" id="44442"/>
    <lineage>
        <taxon>Eukaryota</taxon>
        <taxon>Fungi</taxon>
        <taxon>Fungi incertae sedis</taxon>
        <taxon>Mucoromycota</taxon>
        <taxon>Mucoromycotina</taxon>
        <taxon>Umbelopsidomycetes</taxon>
        <taxon>Umbelopsidales</taxon>
        <taxon>Umbelopsidaceae</taxon>
        <taxon>Umbelopsis</taxon>
    </lineage>
</organism>
<dbReference type="OrthoDB" id="4033880at2759"/>
<comment type="caution">
    <text evidence="3">The sequence shown here is derived from an EMBL/GenBank/DDBJ whole genome shotgun (WGS) entry which is preliminary data.</text>
</comment>
<dbReference type="EMBL" id="JAEPRA010000011">
    <property type="protein sequence ID" value="KAG2178704.1"/>
    <property type="molecule type" value="Genomic_DNA"/>
</dbReference>
<dbReference type="CDD" id="cd16991">
    <property type="entry name" value="ENTH_Ent1_Ent2"/>
    <property type="match status" value="1"/>
</dbReference>
<dbReference type="SUPFAM" id="SSF48464">
    <property type="entry name" value="ENTH/VHS domain"/>
    <property type="match status" value="1"/>
</dbReference>
<evidence type="ECO:0000313" key="3">
    <source>
        <dbReference type="EMBL" id="KAG2178704.1"/>
    </source>
</evidence>
<dbReference type="GO" id="GO:0030125">
    <property type="term" value="C:clathrin vesicle coat"/>
    <property type="evidence" value="ECO:0007669"/>
    <property type="project" value="TreeGrafter"/>
</dbReference>
<feature type="region of interest" description="Disordered" evidence="1">
    <location>
        <begin position="594"/>
        <end position="666"/>
    </location>
</feature>
<feature type="region of interest" description="Disordered" evidence="1">
    <location>
        <begin position="167"/>
        <end position="268"/>
    </location>
</feature>
<name>A0A8H7UGU0_9FUNG</name>
<feature type="compositionally biased region" description="Gly residues" evidence="1">
    <location>
        <begin position="612"/>
        <end position="624"/>
    </location>
</feature>
<evidence type="ECO:0000259" key="2">
    <source>
        <dbReference type="PROSITE" id="PS50942"/>
    </source>
</evidence>
<evidence type="ECO:0000256" key="1">
    <source>
        <dbReference type="SAM" id="MobiDB-lite"/>
    </source>
</evidence>